<keyword evidence="8" id="KW-0456">Lyase</keyword>
<evidence type="ECO:0000256" key="10">
    <source>
        <dbReference type="SAM" id="SignalP"/>
    </source>
</evidence>
<gene>
    <name evidence="11" type="ORF">CT0861_11467</name>
</gene>
<keyword evidence="12" id="KW-1185">Reference proteome</keyword>
<evidence type="ECO:0000256" key="8">
    <source>
        <dbReference type="ARBA" id="ARBA00023239"/>
    </source>
</evidence>
<dbReference type="Pfam" id="PF00545">
    <property type="entry name" value="Ribonuclease"/>
    <property type="match status" value="1"/>
</dbReference>
<dbReference type="EC" id="4.6.1.24" evidence="2"/>
<dbReference type="Gene3D" id="3.10.450.30">
    <property type="entry name" value="Microbial ribonucleases"/>
    <property type="match status" value="1"/>
</dbReference>
<evidence type="ECO:0000256" key="4">
    <source>
        <dbReference type="ARBA" id="ARBA00022729"/>
    </source>
</evidence>
<evidence type="ECO:0000256" key="1">
    <source>
        <dbReference type="ARBA" id="ARBA00009006"/>
    </source>
</evidence>
<feature type="chain" id="PRO_5007879104" description="ribonuclease T1" evidence="10">
    <location>
        <begin position="18"/>
        <end position="130"/>
    </location>
</feature>
<proteinExistence type="inferred from homology"/>
<keyword evidence="6" id="KW-0378">Hydrolase</keyword>
<comment type="similarity">
    <text evidence="1">Belongs to the ribonuclease N1/T1 family.</text>
</comment>
<evidence type="ECO:0000256" key="3">
    <source>
        <dbReference type="ARBA" id="ARBA00022722"/>
    </source>
</evidence>
<keyword evidence="4 10" id="KW-0732">Signal</keyword>
<dbReference type="PANTHER" id="PTHR42104:SF1">
    <property type="entry name" value="EXTRACELLULAR GUANYL-SPECIFIC RIBONUCLEASE RNTA (AFU_ORTHOLOGUE AFUA_4G03230)"/>
    <property type="match status" value="1"/>
</dbReference>
<keyword evidence="3" id="KW-0540">Nuclease</keyword>
<feature type="signal peptide" evidence="10">
    <location>
        <begin position="1"/>
        <end position="17"/>
    </location>
</feature>
<dbReference type="GO" id="GO:0003723">
    <property type="term" value="F:RNA binding"/>
    <property type="evidence" value="ECO:0007669"/>
    <property type="project" value="InterPro"/>
</dbReference>
<reference evidence="11 12" key="1">
    <citation type="submission" date="2015-06" db="EMBL/GenBank/DDBJ databases">
        <title>Survival trade-offs in plant roots during colonization by closely related pathogenic and mutualistic fungi.</title>
        <authorList>
            <person name="Hacquard S."/>
            <person name="Kracher B."/>
            <person name="Hiruma K."/>
            <person name="Weinman A."/>
            <person name="Muench P."/>
            <person name="Garrido Oter R."/>
            <person name="Ver Loren van Themaat E."/>
            <person name="Dallerey J.-F."/>
            <person name="Damm U."/>
            <person name="Henrissat B."/>
            <person name="Lespinet O."/>
            <person name="Thon M."/>
            <person name="Kemen E."/>
            <person name="McHardy A.C."/>
            <person name="Schulze-Lefert P."/>
            <person name="O'Connell R.J."/>
        </authorList>
    </citation>
    <scope>NUCLEOTIDE SEQUENCE [LARGE SCALE GENOMIC DNA]</scope>
    <source>
        <strain evidence="11 12">0861</strain>
    </source>
</reference>
<accession>A0A166RF50</accession>
<evidence type="ECO:0000256" key="2">
    <source>
        <dbReference type="ARBA" id="ARBA00012549"/>
    </source>
</evidence>
<dbReference type="InterPro" id="IPR016191">
    <property type="entry name" value="Ribonuclease/ribotoxin"/>
</dbReference>
<comment type="catalytic activity">
    <reaction evidence="9">
        <text>[RNA] containing guanosine + H2O = an [RNA fragment]-3'-guanosine-3'-phosphate + a 5'-hydroxy-ribonucleotide-3'-[RNA fragment].</text>
        <dbReference type="EC" id="4.6.1.24"/>
    </reaction>
</comment>
<name>A0A166RF50_9PEZI</name>
<evidence type="ECO:0000313" key="12">
    <source>
        <dbReference type="Proteomes" id="UP000076552"/>
    </source>
</evidence>
<dbReference type="SUPFAM" id="SSF53933">
    <property type="entry name" value="Microbial ribonucleases"/>
    <property type="match status" value="1"/>
</dbReference>
<evidence type="ECO:0000256" key="5">
    <source>
        <dbReference type="ARBA" id="ARBA00022759"/>
    </source>
</evidence>
<dbReference type="EMBL" id="LFIV01000112">
    <property type="protein sequence ID" value="KZL69170.1"/>
    <property type="molecule type" value="Genomic_DNA"/>
</dbReference>
<keyword evidence="5" id="KW-0255">Endonuclease</keyword>
<keyword evidence="7" id="KW-1015">Disulfide bond</keyword>
<sequence>MQLSLVLVSLFALAAQAAPTEPIQKRATTCGSTYYSTAQVNAASNAACNHVKAGTVAGSSTYPHRYNNYEGFNFDVSGPWYEFPIRTSGVYTGGSPGADRVVINASCGQAGQITHTGASGNAFVGCTGTS</sequence>
<dbReference type="PIRSF" id="PIRSF037430">
    <property type="entry name" value="RNase_U2"/>
    <property type="match status" value="1"/>
</dbReference>
<dbReference type="PANTHER" id="PTHR42104">
    <property type="entry name" value="EXTRACELLULAR GUANYL-SPECIFIC RIBONUCLEASE RNTA (AFU_ORTHOLOGUE AFUA_4G03230)"/>
    <property type="match status" value="1"/>
</dbReference>
<dbReference type="OrthoDB" id="5425539at2759"/>
<evidence type="ECO:0000256" key="9">
    <source>
        <dbReference type="ARBA" id="ARBA00034015"/>
    </source>
</evidence>
<comment type="caution">
    <text evidence="11">The sequence shown here is derived from an EMBL/GenBank/DDBJ whole genome shotgun (WGS) entry which is preliminary data.</text>
</comment>
<dbReference type="GO" id="GO:0016787">
    <property type="term" value="F:hydrolase activity"/>
    <property type="evidence" value="ECO:0007669"/>
    <property type="project" value="UniProtKB-KW"/>
</dbReference>
<dbReference type="Proteomes" id="UP000076552">
    <property type="component" value="Unassembled WGS sequence"/>
</dbReference>
<dbReference type="CDD" id="cd00606">
    <property type="entry name" value="fungal_RNase"/>
    <property type="match status" value="1"/>
</dbReference>
<evidence type="ECO:0000313" key="11">
    <source>
        <dbReference type="EMBL" id="KZL69170.1"/>
    </source>
</evidence>
<dbReference type="AlphaFoldDB" id="A0A166RF50"/>
<dbReference type="InterPro" id="IPR000026">
    <property type="entry name" value="N1-like"/>
</dbReference>
<dbReference type="GO" id="GO:0046589">
    <property type="term" value="F:ribonuclease T1 activity"/>
    <property type="evidence" value="ECO:0007669"/>
    <property type="project" value="UniProtKB-EC"/>
</dbReference>
<organism evidence="11 12">
    <name type="scientific">Colletotrichum tofieldiae</name>
    <dbReference type="NCBI Taxonomy" id="708197"/>
    <lineage>
        <taxon>Eukaryota</taxon>
        <taxon>Fungi</taxon>
        <taxon>Dikarya</taxon>
        <taxon>Ascomycota</taxon>
        <taxon>Pezizomycotina</taxon>
        <taxon>Sordariomycetes</taxon>
        <taxon>Hypocreomycetidae</taxon>
        <taxon>Glomerellales</taxon>
        <taxon>Glomerellaceae</taxon>
        <taxon>Colletotrichum</taxon>
        <taxon>Colletotrichum spaethianum species complex</taxon>
    </lineage>
</organism>
<protein>
    <recommendedName>
        <fullName evidence="2">ribonuclease T1</fullName>
        <ecNumber evidence="2">4.6.1.24</ecNumber>
    </recommendedName>
</protein>
<evidence type="ECO:0000256" key="6">
    <source>
        <dbReference type="ARBA" id="ARBA00022801"/>
    </source>
</evidence>
<evidence type="ECO:0000256" key="7">
    <source>
        <dbReference type="ARBA" id="ARBA00023157"/>
    </source>
</evidence>
<dbReference type="InterPro" id="IPR048269">
    <property type="entry name" value="RNase_U2"/>
</dbReference>